<proteinExistence type="predicted"/>
<accession>A0A543CDJ4</accession>
<name>A0A543CDJ4_9ACTN</name>
<reference evidence="2 3" key="1">
    <citation type="submission" date="2019-06" db="EMBL/GenBank/DDBJ databases">
        <title>Sequencing the genomes of 1000 actinobacteria strains.</title>
        <authorList>
            <person name="Klenk H.-P."/>
        </authorList>
    </citation>
    <scope>NUCLEOTIDE SEQUENCE [LARGE SCALE GENOMIC DNA]</scope>
    <source>
        <strain evidence="2 3">DSM 102200</strain>
    </source>
</reference>
<keyword evidence="3" id="KW-1185">Reference proteome</keyword>
<dbReference type="AlphaFoldDB" id="A0A543CDJ4"/>
<organism evidence="2 3">
    <name type="scientific">Actinoallomurus bryophytorum</name>
    <dbReference type="NCBI Taxonomy" id="1490222"/>
    <lineage>
        <taxon>Bacteria</taxon>
        <taxon>Bacillati</taxon>
        <taxon>Actinomycetota</taxon>
        <taxon>Actinomycetes</taxon>
        <taxon>Streptosporangiales</taxon>
        <taxon>Thermomonosporaceae</taxon>
        <taxon>Actinoallomurus</taxon>
    </lineage>
</organism>
<evidence type="ECO:0000313" key="2">
    <source>
        <dbReference type="EMBL" id="TQL95161.1"/>
    </source>
</evidence>
<evidence type="ECO:0000313" key="3">
    <source>
        <dbReference type="Proteomes" id="UP000316096"/>
    </source>
</evidence>
<sequence>MPADESLDQQPVSVLAMLAARYPYWTIWFGQATRHWWALPPLGGDADRFLEAPNVKELVESIEVIQARRRMSPPPPQPGGILFGEAETSRARRVPAAAWPGSRR</sequence>
<dbReference type="RefSeq" id="WP_246121325.1">
    <property type="nucleotide sequence ID" value="NZ_VFOZ01000001.1"/>
</dbReference>
<feature type="region of interest" description="Disordered" evidence="1">
    <location>
        <begin position="69"/>
        <end position="104"/>
    </location>
</feature>
<evidence type="ECO:0000256" key="1">
    <source>
        <dbReference type="SAM" id="MobiDB-lite"/>
    </source>
</evidence>
<comment type="caution">
    <text evidence="2">The sequence shown here is derived from an EMBL/GenBank/DDBJ whole genome shotgun (WGS) entry which is preliminary data.</text>
</comment>
<gene>
    <name evidence="2" type="ORF">FB559_0658</name>
</gene>
<protein>
    <submittedName>
        <fullName evidence="2">Uncharacterized protein</fullName>
    </submittedName>
</protein>
<dbReference type="EMBL" id="VFOZ01000001">
    <property type="protein sequence ID" value="TQL95161.1"/>
    <property type="molecule type" value="Genomic_DNA"/>
</dbReference>
<dbReference type="Proteomes" id="UP000316096">
    <property type="component" value="Unassembled WGS sequence"/>
</dbReference>